<dbReference type="Gene3D" id="1.10.530.10">
    <property type="match status" value="1"/>
</dbReference>
<accession>A0A430HCL4</accession>
<dbReference type="Proteomes" id="UP000278085">
    <property type="component" value="Unassembled WGS sequence"/>
</dbReference>
<organism evidence="1 2">
    <name type="scientific">Massilia atriviolacea</name>
    <dbReference type="NCBI Taxonomy" id="2495579"/>
    <lineage>
        <taxon>Bacteria</taxon>
        <taxon>Pseudomonadati</taxon>
        <taxon>Pseudomonadota</taxon>
        <taxon>Betaproteobacteria</taxon>
        <taxon>Burkholderiales</taxon>
        <taxon>Oxalobacteraceae</taxon>
        <taxon>Telluria group</taxon>
        <taxon>Massilia</taxon>
    </lineage>
</organism>
<comment type="caution">
    <text evidence="1">The sequence shown here is derived from an EMBL/GenBank/DDBJ whole genome shotgun (WGS) entry which is preliminary data.</text>
</comment>
<evidence type="ECO:0000313" key="2">
    <source>
        <dbReference type="Proteomes" id="UP000278085"/>
    </source>
</evidence>
<proteinExistence type="predicted"/>
<reference evidence="1 2" key="1">
    <citation type="submission" date="2018-12" db="EMBL/GenBank/DDBJ databases">
        <authorList>
            <person name="Yang E."/>
        </authorList>
    </citation>
    <scope>NUCLEOTIDE SEQUENCE [LARGE SCALE GENOMIC DNA]</scope>
    <source>
        <strain evidence="1 2">SOD</strain>
    </source>
</reference>
<dbReference type="SUPFAM" id="SSF53955">
    <property type="entry name" value="Lysozyme-like"/>
    <property type="match status" value="1"/>
</dbReference>
<keyword evidence="2" id="KW-1185">Reference proteome</keyword>
<dbReference type="AlphaFoldDB" id="A0A430HCL4"/>
<dbReference type="EMBL" id="RXLQ01000030">
    <property type="protein sequence ID" value="RSZ55254.1"/>
    <property type="molecule type" value="Genomic_DNA"/>
</dbReference>
<sequence length="132" mass="14637">MQPVTAPPPDVPPCLIQAAADYALPARAILGILHTEGGRSGTISRNTNGTRDHGPFQINTVWARKLEAAFGISPFTLTHDFCWSARAAAYIVRYEINLANGNFWDGVGHYHSRTAKHKAQYIRKVYLNSLKF</sequence>
<evidence type="ECO:0000313" key="1">
    <source>
        <dbReference type="EMBL" id="RSZ55254.1"/>
    </source>
</evidence>
<dbReference type="InterPro" id="IPR023346">
    <property type="entry name" value="Lysozyme-like_dom_sf"/>
</dbReference>
<dbReference type="OrthoDB" id="9808681at2"/>
<gene>
    <name evidence="1" type="ORF">EJB06_30485</name>
</gene>
<dbReference type="CDD" id="cd13400">
    <property type="entry name" value="LT_IagB-like"/>
    <property type="match status" value="1"/>
</dbReference>
<name>A0A430HCL4_9BURK</name>
<protein>
    <submittedName>
        <fullName evidence="1">Lytic transglycosylase</fullName>
    </submittedName>
</protein>